<dbReference type="GO" id="GO:0005789">
    <property type="term" value="C:endoplasmic reticulum membrane"/>
    <property type="evidence" value="ECO:0007669"/>
    <property type="project" value="UniProtKB-SubCell"/>
</dbReference>
<reference evidence="9 10" key="1">
    <citation type="submission" date="2024-02" db="EMBL/GenBank/DDBJ databases">
        <authorList>
            <person name="Vignale AGUSTIN F."/>
            <person name="Sosa J E."/>
            <person name="Modenutti C."/>
        </authorList>
    </citation>
    <scope>NUCLEOTIDE SEQUENCE [LARGE SCALE GENOMIC DNA]</scope>
</reference>
<proteinExistence type="inferred from homology"/>
<accession>A0ABC8TPJ1</accession>
<feature type="transmembrane region" description="Helical" evidence="8">
    <location>
        <begin position="20"/>
        <end position="42"/>
    </location>
</feature>
<evidence type="ECO:0000256" key="1">
    <source>
        <dbReference type="ARBA" id="ARBA00004477"/>
    </source>
</evidence>
<feature type="region of interest" description="Disordered" evidence="7">
    <location>
        <begin position="144"/>
        <end position="170"/>
    </location>
</feature>
<name>A0ABC8TPJ1_9AQUA</name>
<dbReference type="Proteomes" id="UP001642360">
    <property type="component" value="Unassembled WGS sequence"/>
</dbReference>
<sequence>MANQGAKKRREENNRHMRNLFYLIIVCNAVYLLVRAGIFHSSFKWKQWVSYMLTAICYIIPYLQIALIAKPSYDENGELLDGGFDLSTGGVCGYLHDIIYITCFVQLASIISEKFWYLYLVIPAFGTYKLFGILKGFLWQGTEGAEEDEKTQKKREKRASRAKYVRTRTR</sequence>
<evidence type="ECO:0000313" key="9">
    <source>
        <dbReference type="EMBL" id="CAK9171382.1"/>
    </source>
</evidence>
<feature type="transmembrane region" description="Helical" evidence="8">
    <location>
        <begin position="48"/>
        <end position="69"/>
    </location>
</feature>
<keyword evidence="4" id="KW-0256">Endoplasmic reticulum</keyword>
<keyword evidence="5 8" id="KW-1133">Transmembrane helix</keyword>
<dbReference type="EMBL" id="CAUOFW020005724">
    <property type="protein sequence ID" value="CAK9171382.1"/>
    <property type="molecule type" value="Genomic_DNA"/>
</dbReference>
<keyword evidence="10" id="KW-1185">Reference proteome</keyword>
<comment type="subcellular location">
    <subcellularLocation>
        <location evidence="1">Endoplasmic reticulum membrane</location>
        <topology evidence="1">Multi-pass membrane protein</topology>
    </subcellularLocation>
</comment>
<evidence type="ECO:0000256" key="4">
    <source>
        <dbReference type="ARBA" id="ARBA00022824"/>
    </source>
</evidence>
<comment type="similarity">
    <text evidence="2">Belongs to the TMEM208 family.</text>
</comment>
<dbReference type="PANTHER" id="PTHR13505">
    <property type="entry name" value="TRANSMEMBRANE PROTEIN 208"/>
    <property type="match status" value="1"/>
</dbReference>
<organism evidence="9 10">
    <name type="scientific">Ilex paraguariensis</name>
    <name type="common">yerba mate</name>
    <dbReference type="NCBI Taxonomy" id="185542"/>
    <lineage>
        <taxon>Eukaryota</taxon>
        <taxon>Viridiplantae</taxon>
        <taxon>Streptophyta</taxon>
        <taxon>Embryophyta</taxon>
        <taxon>Tracheophyta</taxon>
        <taxon>Spermatophyta</taxon>
        <taxon>Magnoliopsida</taxon>
        <taxon>eudicotyledons</taxon>
        <taxon>Gunneridae</taxon>
        <taxon>Pentapetalae</taxon>
        <taxon>asterids</taxon>
        <taxon>campanulids</taxon>
        <taxon>Aquifoliales</taxon>
        <taxon>Aquifoliaceae</taxon>
        <taxon>Ilex</taxon>
    </lineage>
</organism>
<keyword evidence="6 8" id="KW-0472">Membrane</keyword>
<dbReference type="InterPro" id="IPR008506">
    <property type="entry name" value="SND2/TMEM208"/>
</dbReference>
<dbReference type="AlphaFoldDB" id="A0ABC8TPJ1"/>
<evidence type="ECO:0000256" key="8">
    <source>
        <dbReference type="SAM" id="Phobius"/>
    </source>
</evidence>
<protein>
    <recommendedName>
        <fullName evidence="11">Transmembrane protein 208</fullName>
    </recommendedName>
</protein>
<evidence type="ECO:0000256" key="2">
    <source>
        <dbReference type="ARBA" id="ARBA00009950"/>
    </source>
</evidence>
<evidence type="ECO:0008006" key="11">
    <source>
        <dbReference type="Google" id="ProtNLM"/>
    </source>
</evidence>
<gene>
    <name evidence="9" type="ORF">ILEXP_LOCUS40938</name>
</gene>
<evidence type="ECO:0000256" key="7">
    <source>
        <dbReference type="SAM" id="MobiDB-lite"/>
    </source>
</evidence>
<evidence type="ECO:0000313" key="10">
    <source>
        <dbReference type="Proteomes" id="UP001642360"/>
    </source>
</evidence>
<comment type="caution">
    <text evidence="9">The sequence shown here is derived from an EMBL/GenBank/DDBJ whole genome shotgun (WGS) entry which is preliminary data.</text>
</comment>
<feature type="compositionally biased region" description="Basic residues" evidence="7">
    <location>
        <begin position="152"/>
        <end position="170"/>
    </location>
</feature>
<evidence type="ECO:0000256" key="6">
    <source>
        <dbReference type="ARBA" id="ARBA00023136"/>
    </source>
</evidence>
<dbReference type="PANTHER" id="PTHR13505:SF7">
    <property type="entry name" value="TRANSMEMBRANE PROTEIN 208"/>
    <property type="match status" value="1"/>
</dbReference>
<dbReference type="Pfam" id="PF05620">
    <property type="entry name" value="TMEM208_SND2"/>
    <property type="match status" value="1"/>
</dbReference>
<evidence type="ECO:0000256" key="5">
    <source>
        <dbReference type="ARBA" id="ARBA00022989"/>
    </source>
</evidence>
<evidence type="ECO:0000256" key="3">
    <source>
        <dbReference type="ARBA" id="ARBA00022692"/>
    </source>
</evidence>
<keyword evidence="3 8" id="KW-0812">Transmembrane</keyword>